<feature type="compositionally biased region" description="Polar residues" evidence="16">
    <location>
        <begin position="340"/>
        <end position="349"/>
    </location>
</feature>
<dbReference type="SUPFAM" id="SSF50978">
    <property type="entry name" value="WD40 repeat-like"/>
    <property type="match status" value="1"/>
</dbReference>
<evidence type="ECO:0000259" key="17">
    <source>
        <dbReference type="PROSITE" id="PS51776"/>
    </source>
</evidence>
<feature type="compositionally biased region" description="Polar residues" evidence="16">
    <location>
        <begin position="358"/>
        <end position="373"/>
    </location>
</feature>
<comment type="subcellular location">
    <subcellularLocation>
        <location evidence="1">Cytoplasm</location>
        <location evidence="1">Perinuclear region</location>
    </subcellularLocation>
    <subcellularLocation>
        <location evidence="2">Lysosome membrane</location>
    </subcellularLocation>
</comment>
<dbReference type="PROSITE" id="PS51777">
    <property type="entry name" value="RH2"/>
    <property type="match status" value="1"/>
</dbReference>
<evidence type="ECO:0000256" key="15">
    <source>
        <dbReference type="SAM" id="Coils"/>
    </source>
</evidence>
<evidence type="ECO:0000256" key="4">
    <source>
        <dbReference type="ARBA" id="ARBA00022490"/>
    </source>
</evidence>
<dbReference type="PANTHER" id="PTHR13886:SF2">
    <property type="entry name" value="C-JUN-AMINO-TERMINAL KINASE-INTERACTING PROTEIN 4"/>
    <property type="match status" value="1"/>
</dbReference>
<dbReference type="GO" id="GO:0048471">
    <property type="term" value="C:perinuclear region of cytoplasm"/>
    <property type="evidence" value="ECO:0007669"/>
    <property type="project" value="UniProtKB-SubCell"/>
</dbReference>
<dbReference type="FunFam" id="1.20.58.1770:FF:000001">
    <property type="entry name" value="C-Jun-amino-terminal kinase-interacting protein 3 isoform X1"/>
    <property type="match status" value="1"/>
</dbReference>
<dbReference type="Pfam" id="PF19056">
    <property type="entry name" value="WD40_2"/>
    <property type="match status" value="1"/>
</dbReference>
<keyword evidence="7 15" id="KW-0175">Coiled coil</keyword>
<keyword evidence="5" id="KW-0597">Phosphoprotein</keyword>
<keyword evidence="20" id="KW-1185">Reference proteome</keyword>
<feature type="coiled-coil region" evidence="15">
    <location>
        <begin position="850"/>
        <end position="877"/>
    </location>
</feature>
<dbReference type="PROSITE" id="PS51776">
    <property type="entry name" value="RH1"/>
    <property type="match status" value="1"/>
</dbReference>
<feature type="coiled-coil region" evidence="15">
    <location>
        <begin position="67"/>
        <end position="101"/>
    </location>
</feature>
<keyword evidence="8" id="KW-0472">Membrane</keyword>
<dbReference type="GO" id="GO:0030159">
    <property type="term" value="F:signaling receptor complex adaptor activity"/>
    <property type="evidence" value="ECO:0007669"/>
    <property type="project" value="TreeGrafter"/>
</dbReference>
<dbReference type="GO" id="GO:0019894">
    <property type="term" value="F:kinesin binding"/>
    <property type="evidence" value="ECO:0007669"/>
    <property type="project" value="TreeGrafter"/>
</dbReference>
<feature type="domain" description="RH1" evidence="17">
    <location>
        <begin position="6"/>
        <end position="94"/>
    </location>
</feature>
<keyword evidence="4" id="KW-0963">Cytoplasm</keyword>
<accession>A0A315VE98</accession>
<feature type="compositionally biased region" description="Polar residues" evidence="16">
    <location>
        <begin position="391"/>
        <end position="402"/>
    </location>
</feature>
<evidence type="ECO:0000256" key="3">
    <source>
        <dbReference type="ARBA" id="ARBA00009866"/>
    </source>
</evidence>
<keyword evidence="6" id="KW-0007">Acetylation</keyword>
<dbReference type="InterPro" id="IPR039911">
    <property type="entry name" value="JIP3/JIP4"/>
</dbReference>
<dbReference type="GO" id="GO:0005829">
    <property type="term" value="C:cytosol"/>
    <property type="evidence" value="ECO:0007669"/>
    <property type="project" value="UniProtKB-ARBA"/>
</dbReference>
<dbReference type="Gene3D" id="2.130.10.10">
    <property type="entry name" value="YVTN repeat-like/Quinoprotein amine dehydrogenase"/>
    <property type="match status" value="1"/>
</dbReference>
<feature type="compositionally biased region" description="Low complexity" evidence="16">
    <location>
        <begin position="413"/>
        <end position="426"/>
    </location>
</feature>
<keyword evidence="9" id="KW-0458">Lysosome</keyword>
<name>A0A315VE98_GAMAF</name>
<protein>
    <recommendedName>
        <fullName evidence="11">C-Jun-amino-terminal kinase-interacting protein 4</fullName>
    </recommendedName>
    <alternativeName>
        <fullName evidence="13">JNK-associated leucine-zipper protein</fullName>
    </alternativeName>
    <alternativeName>
        <fullName evidence="14">Mitogen-activated protein kinase 8-interacting protein 4</fullName>
    </alternativeName>
    <alternativeName>
        <fullName evidence="12">Sperm-associated antigen 9</fullName>
    </alternativeName>
</protein>
<evidence type="ECO:0000256" key="6">
    <source>
        <dbReference type="ARBA" id="ARBA00022990"/>
    </source>
</evidence>
<comment type="function">
    <text evidence="10">The JNK-interacting protein (JIP) group of scaffold proteins selectively mediates JNK signaling by aggregating specific components of the MAPK cascade to form a functional JNK signaling module. Regulates lysosomal positioning by acting as an adapter protein which links PIP4P1-positive lysosomes to the dynein-dynactin complex. Assists PIKFYVE selective functionality in microtubule-based endosome-to-TGN trafficking.</text>
</comment>
<evidence type="ECO:0000256" key="1">
    <source>
        <dbReference type="ARBA" id="ARBA00004556"/>
    </source>
</evidence>
<feature type="region of interest" description="Disordered" evidence="16">
    <location>
        <begin position="977"/>
        <end position="1025"/>
    </location>
</feature>
<dbReference type="FunFam" id="2.130.10.10:FF:000700">
    <property type="entry name" value="Sperm-associated antigen 9a"/>
    <property type="match status" value="1"/>
</dbReference>
<evidence type="ECO:0000313" key="20">
    <source>
        <dbReference type="Proteomes" id="UP000250572"/>
    </source>
</evidence>
<dbReference type="FunFam" id="1.20.5.1000:FF:000001">
    <property type="entry name" value="C-Jun-amino-terminal kinase-interacting protein 3 isoform X2"/>
    <property type="match status" value="1"/>
</dbReference>
<dbReference type="Gene3D" id="1.20.58.1770">
    <property type="match status" value="1"/>
</dbReference>
<feature type="coiled-coil region" evidence="15">
    <location>
        <begin position="226"/>
        <end position="274"/>
    </location>
</feature>
<evidence type="ECO:0000256" key="10">
    <source>
        <dbReference type="ARBA" id="ARBA00056878"/>
    </source>
</evidence>
<dbReference type="GO" id="GO:0008432">
    <property type="term" value="F:JUN kinase binding"/>
    <property type="evidence" value="ECO:0007669"/>
    <property type="project" value="TreeGrafter"/>
</dbReference>
<evidence type="ECO:0000256" key="2">
    <source>
        <dbReference type="ARBA" id="ARBA00004656"/>
    </source>
</evidence>
<feature type="region of interest" description="Disordered" evidence="16">
    <location>
        <begin position="708"/>
        <end position="762"/>
    </location>
</feature>
<evidence type="ECO:0000256" key="9">
    <source>
        <dbReference type="ARBA" id="ARBA00023228"/>
    </source>
</evidence>
<evidence type="ECO:0000256" key="16">
    <source>
        <dbReference type="SAM" id="MobiDB-lite"/>
    </source>
</evidence>
<evidence type="ECO:0000256" key="7">
    <source>
        <dbReference type="ARBA" id="ARBA00023054"/>
    </source>
</evidence>
<feature type="compositionally biased region" description="Basic and acidic residues" evidence="16">
    <location>
        <begin position="447"/>
        <end position="463"/>
    </location>
</feature>
<evidence type="ECO:0000256" key="13">
    <source>
        <dbReference type="ARBA" id="ARBA00077184"/>
    </source>
</evidence>
<dbReference type="InterPro" id="IPR032486">
    <property type="entry name" value="JIP_LZII"/>
</dbReference>
<dbReference type="EMBL" id="NHOQ01001904">
    <property type="protein sequence ID" value="PWA21727.1"/>
    <property type="molecule type" value="Genomic_DNA"/>
</dbReference>
<feature type="region of interest" description="Disordered" evidence="16">
    <location>
        <begin position="314"/>
        <end position="487"/>
    </location>
</feature>
<reference evidence="19 20" key="1">
    <citation type="journal article" date="2018" name="G3 (Bethesda)">
        <title>A High-Quality Reference Genome for the Invasive Mosquitofish Gambusia affinis Using a Chicago Library.</title>
        <authorList>
            <person name="Hoffberg S.L."/>
            <person name="Troendle N.J."/>
            <person name="Glenn T.C."/>
            <person name="Mahmud O."/>
            <person name="Louha S."/>
            <person name="Chalopin D."/>
            <person name="Bennetzen J.L."/>
            <person name="Mauricio R."/>
        </authorList>
    </citation>
    <scope>NUCLEOTIDE SEQUENCE [LARGE SCALE GENOMIC DNA]</scope>
    <source>
        <strain evidence="19">NE01/NJP1002.9</strain>
        <tissue evidence="19">Muscle</tissue>
    </source>
</reference>
<evidence type="ECO:0000259" key="18">
    <source>
        <dbReference type="PROSITE" id="PS51777"/>
    </source>
</evidence>
<dbReference type="GO" id="GO:0005765">
    <property type="term" value="C:lysosomal membrane"/>
    <property type="evidence" value="ECO:0007669"/>
    <property type="project" value="UniProtKB-SubCell"/>
</dbReference>
<dbReference type="Pfam" id="PF16471">
    <property type="entry name" value="JIP_LZII"/>
    <property type="match status" value="1"/>
</dbReference>
<gene>
    <name evidence="19" type="ORF">CCH79_00003460</name>
</gene>
<dbReference type="GO" id="GO:0005078">
    <property type="term" value="F:MAP-kinase scaffold activity"/>
    <property type="evidence" value="ECO:0007669"/>
    <property type="project" value="InterPro"/>
</dbReference>
<dbReference type="STRING" id="33528.ENSGAFP00000000846"/>
<evidence type="ECO:0000313" key="19">
    <source>
        <dbReference type="EMBL" id="PWA21727.1"/>
    </source>
</evidence>
<comment type="caution">
    <text evidence="19">The sequence shown here is derived from an EMBL/GenBank/DDBJ whole genome shotgun (WGS) entry which is preliminary data.</text>
</comment>
<feature type="compositionally biased region" description="Polar residues" evidence="16">
    <location>
        <begin position="1042"/>
        <end position="1054"/>
    </location>
</feature>
<feature type="region of interest" description="Disordered" evidence="16">
    <location>
        <begin position="1041"/>
        <end position="1070"/>
    </location>
</feature>
<evidence type="ECO:0000256" key="5">
    <source>
        <dbReference type="ARBA" id="ARBA00022553"/>
    </source>
</evidence>
<dbReference type="InterPro" id="IPR015943">
    <property type="entry name" value="WD40/YVTN_repeat-like_dom_sf"/>
</dbReference>
<organism evidence="19 20">
    <name type="scientific">Gambusia affinis</name>
    <name type="common">Western mosquitofish</name>
    <name type="synonym">Heterandria affinis</name>
    <dbReference type="NCBI Taxonomy" id="33528"/>
    <lineage>
        <taxon>Eukaryota</taxon>
        <taxon>Metazoa</taxon>
        <taxon>Chordata</taxon>
        <taxon>Craniata</taxon>
        <taxon>Vertebrata</taxon>
        <taxon>Euteleostomi</taxon>
        <taxon>Actinopterygii</taxon>
        <taxon>Neopterygii</taxon>
        <taxon>Teleostei</taxon>
        <taxon>Neoteleostei</taxon>
        <taxon>Acanthomorphata</taxon>
        <taxon>Ovalentaria</taxon>
        <taxon>Atherinomorphae</taxon>
        <taxon>Cyprinodontiformes</taxon>
        <taxon>Poeciliidae</taxon>
        <taxon>Poeciliinae</taxon>
        <taxon>Gambusia</taxon>
    </lineage>
</organism>
<evidence type="ECO:0000256" key="11">
    <source>
        <dbReference type="ARBA" id="ARBA00071160"/>
    </source>
</evidence>
<proteinExistence type="inferred from homology"/>
<dbReference type="InterPro" id="IPR034743">
    <property type="entry name" value="RH1"/>
</dbReference>
<feature type="compositionally biased region" description="Polar residues" evidence="16">
    <location>
        <begin position="979"/>
        <end position="1004"/>
    </location>
</feature>
<feature type="compositionally biased region" description="Low complexity" evidence="16">
    <location>
        <begin position="378"/>
        <end position="390"/>
    </location>
</feature>
<comment type="similarity">
    <text evidence="3">Belongs to the JIP scaffold family.</text>
</comment>
<feature type="region of interest" description="Disordered" evidence="16">
    <location>
        <begin position="927"/>
        <end position="956"/>
    </location>
</feature>
<dbReference type="GO" id="GO:0016192">
    <property type="term" value="P:vesicle-mediated transport"/>
    <property type="evidence" value="ECO:0007669"/>
    <property type="project" value="TreeGrafter"/>
</dbReference>
<dbReference type="Gene3D" id="1.20.5.1000">
    <property type="entry name" value="arf6 gtpase in complex with a specific effector, jip4"/>
    <property type="match status" value="1"/>
</dbReference>
<dbReference type="InterPro" id="IPR034744">
    <property type="entry name" value="RH2"/>
</dbReference>
<sequence>MELDDVVLYQDDSGDSDVMSERVAGLASSIYREFERLIEKYDEDVVKDLMPLVVGLLENLDSVFAANKEHVVELELLKEDNEQLVTQYEREKALRKHAEETLCITCVKLKARGPNLAHAKLLVRPSRVQVPNNVNRSSQFPVVVEIHSFQICYARAVHFHLSSFGPPDYLLATAQQRTTVRLLTDFASVEERKRLGRKFLRKNKNFPEAFCRLRYIALEDSQDGEKKDLQSRLVTSESHARQLELKTKNYADQISRFEEREAELKREYNALHQRHTESDGSWSLEVTECNVLSSNRPFPFVCRKERPISMVFQLPGPDGVTSEFQRDPVDTPSEPWRFNNLRQPQSNTSIKDELANANRGNSKPSTAANQGNASKPLAAASSNSGSSKANTPASSQGGSVTPLSPHEGANGELALTSSSPLSTASSDVTMESVEQETSGGLNRKSRKSENGENKETSREEQNDVQKSASAPVTGEEGDESPEKSEVQAIIESTPELDMDFDGCQGTSTPTKGGIENPAFDRNNDSLFDELASAGNDMIGDVWVGRNALNVVKNDLIAQVDDLSCEKEVLRGELEAVTQAKTKLEEKNKELEEELRKVKAELDEAKQKVKNENEDDSDVPTAQRKRFTRVEMARVLMERNQYKERLMELQEAVRWTEMIRASKENPALPEKKKSSLWQFFSRLFSSSGGAGKKPAGEAPVNVKYNAPTSQIQPSVKKKSSTLQQLPSDKSKAFDFLNEDPPAESSVSRREQKRAQYKQVKAHVQKEDSRVQAYGWSLPKKYKANGGQADGKMKNLPVPVFLRPLDEKDPTMKLWCAAGVNLSGGKTRDGGSIVGASVFYSDVSGAESPRKKRGSQSSVDELDRELKEQQKELRHQDEFSSLVWISTSTQSNSNVVVVDANQPGNILESFFVCNSHVFCISSVPGARETDYPAGEEASSSTDAGPVGDGGLSTANSGSEAGDSILGGITVVGCDGEGATAVPQTADSSGKAQETSGTNPPTLTTDSRPAEEAMEAMETSAGPVDHSESLRGIYTEQVFTDPLGAQQTRETPANYSQRESDLLKDGVSSNPDAEEQDLMIEEAQKMSSVLPTMWLGAQNGCVYVHSSVAHWKKCLHSVKLKKPVIGIVHVKGRVLVSLSDSTIAIFHRGTDGQWDLTNYHLLDLGKQHHSIRCMTVVHDRVWCGYRNKIHVVHPRAMKVEKTFDAHPRKDSQVRQLAWHGDGIWVSIKLDSTLRLFHAHTHQHLQDIDIEPYVSKMLGQNEVAVGRTGKLGFSFVRITALMVSCSRLWIGTGNGVIISIPITETNNVAKSSGNNPGSVVRVYGDDSGDKVTAGTIVPYCSMAHAQLSFHGHRNAVQFFAAVPGHADPSASSGGESAGDKSADVSAQEGSRSMLVMSGGEGYIDFRMGEFLCRSGNKRRNQRRWGDEDGEADEMDDPALKLQPFLTKAERSHLIVWQVMVGED</sequence>
<dbReference type="PANTHER" id="PTHR13886">
    <property type="entry name" value="JNK/SAPK-ASSOCIATED PROTEIN"/>
    <property type="match status" value="1"/>
</dbReference>
<dbReference type="Pfam" id="PF09744">
    <property type="entry name" value="RH1"/>
    <property type="match status" value="1"/>
</dbReference>
<evidence type="ECO:0000256" key="14">
    <source>
        <dbReference type="ARBA" id="ARBA00078388"/>
    </source>
</evidence>
<dbReference type="Proteomes" id="UP000250572">
    <property type="component" value="Unassembled WGS sequence"/>
</dbReference>
<evidence type="ECO:0000256" key="12">
    <source>
        <dbReference type="ARBA" id="ARBA00075367"/>
    </source>
</evidence>
<evidence type="ECO:0000256" key="8">
    <source>
        <dbReference type="ARBA" id="ARBA00023136"/>
    </source>
</evidence>
<dbReference type="InterPro" id="IPR036322">
    <property type="entry name" value="WD40_repeat_dom_sf"/>
</dbReference>
<feature type="domain" description="RH2" evidence="18">
    <location>
        <begin position="623"/>
        <end position="729"/>
    </location>
</feature>
<feature type="coiled-coil region" evidence="15">
    <location>
        <begin position="552"/>
        <end position="651"/>
    </location>
</feature>
<feature type="region of interest" description="Disordered" evidence="16">
    <location>
        <begin position="1363"/>
        <end position="1385"/>
    </location>
</feature>